<organism evidence="8 9">
    <name type="scientific">Candidatus Sulfuritelmatomonas gaucii</name>
    <dbReference type="NCBI Taxonomy" id="2043161"/>
    <lineage>
        <taxon>Bacteria</taxon>
        <taxon>Pseudomonadati</taxon>
        <taxon>Acidobacteriota</taxon>
        <taxon>Terriglobia</taxon>
        <taxon>Terriglobales</taxon>
        <taxon>Acidobacteriaceae</taxon>
        <taxon>Candidatus Sulfuritelmatomonas</taxon>
    </lineage>
</organism>
<sequence length="131" mass="14292">MERPTEPEQKAGLSDFLAAERTFLAWIRTGLALMGFGFVVARFGLFLQQIQAFRATAPQRGYGLSLWFGTALILAGVLLNILAGSRHLKLVRQLDGGEIPRSHPVAQAVALAFFLAAVGLAMSIYFVSIRE</sequence>
<protein>
    <recommendedName>
        <fullName evidence="7">DUF202 domain-containing protein</fullName>
    </recommendedName>
</protein>
<feature type="domain" description="DUF202" evidence="7">
    <location>
        <begin position="15"/>
        <end position="92"/>
    </location>
</feature>
<keyword evidence="5 6" id="KW-0472">Membrane</keyword>
<dbReference type="InterPro" id="IPR003807">
    <property type="entry name" value="DUF202"/>
</dbReference>
<feature type="transmembrane region" description="Helical" evidence="6">
    <location>
        <begin position="23"/>
        <end position="45"/>
    </location>
</feature>
<evidence type="ECO:0000259" key="7">
    <source>
        <dbReference type="Pfam" id="PF02656"/>
    </source>
</evidence>
<comment type="subcellular location">
    <subcellularLocation>
        <location evidence="1">Cell membrane</location>
        <topology evidence="1">Multi-pass membrane protein</topology>
    </subcellularLocation>
</comment>
<keyword evidence="3 6" id="KW-0812">Transmembrane</keyword>
<proteinExistence type="predicted"/>
<evidence type="ECO:0000313" key="8">
    <source>
        <dbReference type="EMBL" id="SPE22854.1"/>
    </source>
</evidence>
<evidence type="ECO:0000256" key="6">
    <source>
        <dbReference type="SAM" id="Phobius"/>
    </source>
</evidence>
<feature type="transmembrane region" description="Helical" evidence="6">
    <location>
        <begin position="105"/>
        <end position="127"/>
    </location>
</feature>
<dbReference type="EMBL" id="OKRB01000094">
    <property type="protein sequence ID" value="SPE22854.1"/>
    <property type="molecule type" value="Genomic_DNA"/>
</dbReference>
<dbReference type="Pfam" id="PF02656">
    <property type="entry name" value="DUF202"/>
    <property type="match status" value="1"/>
</dbReference>
<dbReference type="Proteomes" id="UP000239735">
    <property type="component" value="Unassembled WGS sequence"/>
</dbReference>
<evidence type="ECO:0000256" key="1">
    <source>
        <dbReference type="ARBA" id="ARBA00004651"/>
    </source>
</evidence>
<reference evidence="9" key="1">
    <citation type="submission" date="2018-02" db="EMBL/GenBank/DDBJ databases">
        <authorList>
            <person name="Hausmann B."/>
        </authorList>
    </citation>
    <scope>NUCLEOTIDE SEQUENCE [LARGE SCALE GENOMIC DNA]</scope>
    <source>
        <strain evidence="9">Peat soil MAG SbA5</strain>
    </source>
</reference>
<evidence type="ECO:0000256" key="5">
    <source>
        <dbReference type="ARBA" id="ARBA00023136"/>
    </source>
</evidence>
<dbReference type="InterPro" id="IPR052053">
    <property type="entry name" value="IM_YidH-like"/>
</dbReference>
<keyword evidence="2" id="KW-1003">Cell membrane</keyword>
<evidence type="ECO:0000256" key="3">
    <source>
        <dbReference type="ARBA" id="ARBA00022692"/>
    </source>
</evidence>
<name>A0A2N9LI93_9BACT</name>
<evidence type="ECO:0000256" key="4">
    <source>
        <dbReference type="ARBA" id="ARBA00022989"/>
    </source>
</evidence>
<evidence type="ECO:0000313" key="9">
    <source>
        <dbReference type="Proteomes" id="UP000239735"/>
    </source>
</evidence>
<accession>A0A2N9LI93</accession>
<dbReference type="GO" id="GO:0005886">
    <property type="term" value="C:plasma membrane"/>
    <property type="evidence" value="ECO:0007669"/>
    <property type="project" value="UniProtKB-SubCell"/>
</dbReference>
<dbReference type="PANTHER" id="PTHR34187:SF2">
    <property type="entry name" value="DUF202 DOMAIN-CONTAINING PROTEIN"/>
    <property type="match status" value="1"/>
</dbReference>
<dbReference type="OrthoDB" id="582337at2"/>
<dbReference type="AlphaFoldDB" id="A0A2N9LI93"/>
<dbReference type="PANTHER" id="PTHR34187">
    <property type="entry name" value="FGR18P"/>
    <property type="match status" value="1"/>
</dbReference>
<keyword evidence="4 6" id="KW-1133">Transmembrane helix</keyword>
<evidence type="ECO:0000256" key="2">
    <source>
        <dbReference type="ARBA" id="ARBA00022475"/>
    </source>
</evidence>
<feature type="transmembrane region" description="Helical" evidence="6">
    <location>
        <begin position="66"/>
        <end position="85"/>
    </location>
</feature>
<gene>
    <name evidence="8" type="ORF">SBA5_370029</name>
</gene>